<dbReference type="InterPro" id="IPR001604">
    <property type="entry name" value="Endo_G_ENPP1-like_dom"/>
</dbReference>
<dbReference type="SUPFAM" id="SSF54060">
    <property type="entry name" value="His-Me finger endonucleases"/>
    <property type="match status" value="1"/>
</dbReference>
<keyword evidence="5" id="KW-0479">Metal-binding</keyword>
<dbReference type="GO" id="GO:0004521">
    <property type="term" value="F:RNA endonuclease activity"/>
    <property type="evidence" value="ECO:0007669"/>
    <property type="project" value="TreeGrafter"/>
</dbReference>
<keyword evidence="3" id="KW-0255">Endonuclease</keyword>
<dbReference type="PANTHER" id="PTHR13966:SF5">
    <property type="entry name" value="ENDONUCLEASE G, MITOCHONDRIAL"/>
    <property type="match status" value="1"/>
</dbReference>
<evidence type="ECO:0000256" key="4">
    <source>
        <dbReference type="PIRSR" id="PIRSR640255-1"/>
    </source>
</evidence>
<evidence type="ECO:0000259" key="7">
    <source>
        <dbReference type="SMART" id="SM00477"/>
    </source>
</evidence>
<feature type="region of interest" description="Disordered" evidence="6">
    <location>
        <begin position="661"/>
        <end position="724"/>
    </location>
</feature>
<feature type="compositionally biased region" description="Basic and acidic residues" evidence="6">
    <location>
        <begin position="673"/>
        <end position="695"/>
    </location>
</feature>
<evidence type="ECO:0000256" key="2">
    <source>
        <dbReference type="ARBA" id="ARBA00022722"/>
    </source>
</evidence>
<evidence type="ECO:0000313" key="10">
    <source>
        <dbReference type="Proteomes" id="UP000580250"/>
    </source>
</evidence>
<feature type="active site" description="Proton acceptor" evidence="4">
    <location>
        <position position="285"/>
    </location>
</feature>
<protein>
    <submittedName>
        <fullName evidence="9">Uncharacterized protein</fullName>
    </submittedName>
</protein>
<evidence type="ECO:0000256" key="3">
    <source>
        <dbReference type="ARBA" id="ARBA00022759"/>
    </source>
</evidence>
<keyword evidence="2" id="KW-0540">Nuclease</keyword>
<name>A0A6V7WKA0_MELEN</name>
<dbReference type="InterPro" id="IPR044929">
    <property type="entry name" value="DNA/RNA_non-sp_Endonuclease_sf"/>
</dbReference>
<dbReference type="AlphaFoldDB" id="A0A6V7WKA0"/>
<evidence type="ECO:0000259" key="8">
    <source>
        <dbReference type="SMART" id="SM00892"/>
    </source>
</evidence>
<sequence>MVKTLNLLEKYANCVSTFNNKPIITLTGPIFTILAENKKETKLKGSVKSYPFNKNLKQPPITQFYKVIFIEYEIKKYCVDVIFTEAKLGVKNNFNNKNKIFNYDNKCGKDYLKNWKFKNYIKNNKIMKEMFKNKLEFLEWYIGFELLDLIKTIFGINKIENCDNGKIFNKLEYSSNSFEKLPESLIIPTFMFKFKNIDLSNINGEINKKNSNKSNIRKYQDFVVNFNRRKRIPNWVLEYLTKDSMNNLNQTERNNWQLDPNFSEIFQPKYEDYGNSQYFNLDHGHLATASLHPHEQGYYLTNSVPQYDEINKGHWRVIEEYMSCLARKAEETFIYTGTLFLPNEETNLMEFQVLGDKEIYVPTHLFKIVILKISDNFSWKYWLESYVITNINLNELFVEKQVNTNPYADDGSPEIVQDCRKDLYFFEYQENIQKYTKNNIPKYITDLLKYYRKPYKFIEENSDFRLFSLLSEKIKNEKDGVLFDMEKENFDKNLNEIDINKHRSNNITFGNVTEKRLNEILSTKDKNENIVELNKNNKMNKGKEKVSDHQAQSTQKYKKDFSNLVQKNLEIGQTSAILPEKLLLNNLNKNDNKTKIVENEWKKISSKKKKDKKQNQKLISDKEKNKLNKNIELSPIKVDNIQISNNNSIFEERSLTKLDINDDNLSSKPTESLQEKSENSNERKSVDNKNTDQGKKTKKKSKGKEQKQNTKNKLKTKKENNSEDLFYIKQAIKQNNREIQEKIQQKKKAEKEARIAKEIELKNTKNVRKENLKEKEKLKNN</sequence>
<comment type="similarity">
    <text evidence="1">Belongs to the DNA/RNA non-specific endonuclease family.</text>
</comment>
<dbReference type="Gene3D" id="3.40.570.10">
    <property type="entry name" value="Extracellular Endonuclease, subunit A"/>
    <property type="match status" value="1"/>
</dbReference>
<dbReference type="EMBL" id="CAJEWN010000638">
    <property type="protein sequence ID" value="CAD2187427.1"/>
    <property type="molecule type" value="Genomic_DNA"/>
</dbReference>
<comment type="caution">
    <text evidence="9">The sequence shown here is derived from an EMBL/GenBank/DDBJ whole genome shotgun (WGS) entry which is preliminary data.</text>
</comment>
<dbReference type="SMART" id="SM00477">
    <property type="entry name" value="NUC"/>
    <property type="match status" value="1"/>
</dbReference>
<dbReference type="InterPro" id="IPR020821">
    <property type="entry name" value="ENPP1-3/EXOG-like_nuc-like"/>
</dbReference>
<reference evidence="9 10" key="1">
    <citation type="submission" date="2020-08" db="EMBL/GenBank/DDBJ databases">
        <authorList>
            <person name="Koutsovoulos G."/>
            <person name="Danchin GJ E."/>
        </authorList>
    </citation>
    <scope>NUCLEOTIDE SEQUENCE [LARGE SCALE GENOMIC DNA]</scope>
</reference>
<dbReference type="InterPro" id="IPR044925">
    <property type="entry name" value="His-Me_finger_sf"/>
</dbReference>
<organism evidence="9 10">
    <name type="scientific">Meloidogyne enterolobii</name>
    <name type="common">Root-knot nematode worm</name>
    <name type="synonym">Meloidogyne mayaguensis</name>
    <dbReference type="NCBI Taxonomy" id="390850"/>
    <lineage>
        <taxon>Eukaryota</taxon>
        <taxon>Metazoa</taxon>
        <taxon>Ecdysozoa</taxon>
        <taxon>Nematoda</taxon>
        <taxon>Chromadorea</taxon>
        <taxon>Rhabditida</taxon>
        <taxon>Tylenchina</taxon>
        <taxon>Tylenchomorpha</taxon>
        <taxon>Tylenchoidea</taxon>
        <taxon>Meloidogynidae</taxon>
        <taxon>Meloidogyninae</taxon>
        <taxon>Meloidogyne</taxon>
    </lineage>
</organism>
<dbReference type="PANTHER" id="PTHR13966">
    <property type="entry name" value="ENDONUCLEASE RELATED"/>
    <property type="match status" value="1"/>
</dbReference>
<dbReference type="OrthoDB" id="5418055at2759"/>
<dbReference type="GO" id="GO:0006309">
    <property type="term" value="P:apoptotic DNA fragmentation"/>
    <property type="evidence" value="ECO:0007669"/>
    <property type="project" value="TreeGrafter"/>
</dbReference>
<evidence type="ECO:0000256" key="5">
    <source>
        <dbReference type="PIRSR" id="PIRSR640255-2"/>
    </source>
</evidence>
<dbReference type="Pfam" id="PF01223">
    <property type="entry name" value="Endonuclease_NS"/>
    <property type="match status" value="1"/>
</dbReference>
<feature type="binding site" evidence="5">
    <location>
        <position position="311"/>
    </location>
    <ligand>
        <name>Mg(2+)</name>
        <dbReference type="ChEBI" id="CHEBI:18420"/>
        <note>catalytic</note>
    </ligand>
</feature>
<proteinExistence type="inferred from homology"/>
<accession>A0A6V7WKA0</accession>
<dbReference type="GO" id="GO:0003676">
    <property type="term" value="F:nucleic acid binding"/>
    <property type="evidence" value="ECO:0007669"/>
    <property type="project" value="InterPro"/>
</dbReference>
<evidence type="ECO:0000256" key="6">
    <source>
        <dbReference type="SAM" id="MobiDB-lite"/>
    </source>
</evidence>
<dbReference type="InterPro" id="IPR040255">
    <property type="entry name" value="Non-specific_endonuclease"/>
</dbReference>
<dbReference type="GO" id="GO:0000014">
    <property type="term" value="F:single-stranded DNA endodeoxyribonuclease activity"/>
    <property type="evidence" value="ECO:0007669"/>
    <property type="project" value="TreeGrafter"/>
</dbReference>
<feature type="compositionally biased region" description="Polar residues" evidence="6">
    <location>
        <begin position="663"/>
        <end position="672"/>
    </location>
</feature>
<gene>
    <name evidence="9" type="ORF">MENT_LOCUS40014</name>
</gene>
<evidence type="ECO:0000313" key="9">
    <source>
        <dbReference type="EMBL" id="CAD2187427.1"/>
    </source>
</evidence>
<dbReference type="GO" id="GO:0046872">
    <property type="term" value="F:metal ion binding"/>
    <property type="evidence" value="ECO:0007669"/>
    <property type="project" value="UniProtKB-KW"/>
</dbReference>
<evidence type="ECO:0000256" key="1">
    <source>
        <dbReference type="ARBA" id="ARBA00010052"/>
    </source>
</evidence>
<dbReference type="SMART" id="SM00892">
    <property type="entry name" value="Endonuclease_NS"/>
    <property type="match status" value="1"/>
</dbReference>
<feature type="domain" description="DNA/RNA non-specific endonuclease/pyrophosphatase/phosphodiesterase" evidence="8">
    <location>
        <begin position="218"/>
        <end position="409"/>
    </location>
</feature>
<feature type="domain" description="ENPP1-3/EXOG-like endonuclease/phosphodiesterase" evidence="7">
    <location>
        <begin position="219"/>
        <end position="404"/>
    </location>
</feature>
<dbReference type="Proteomes" id="UP000580250">
    <property type="component" value="Unassembled WGS sequence"/>
</dbReference>
<keyword evidence="3" id="KW-0378">Hydrolase</keyword>
<dbReference type="GO" id="GO:0005743">
    <property type="term" value="C:mitochondrial inner membrane"/>
    <property type="evidence" value="ECO:0007669"/>
    <property type="project" value="TreeGrafter"/>
</dbReference>
<dbReference type="GO" id="GO:0005634">
    <property type="term" value="C:nucleus"/>
    <property type="evidence" value="ECO:0007669"/>
    <property type="project" value="TreeGrafter"/>
</dbReference>